<evidence type="ECO:0000313" key="1">
    <source>
        <dbReference type="EMBL" id="OCL13062.1"/>
    </source>
</evidence>
<gene>
    <name evidence="1" type="ORF">AOQ84DRAFT_283862</name>
</gene>
<dbReference type="AlphaFoldDB" id="A0A8E2F9E8"/>
<dbReference type="Proteomes" id="UP000250140">
    <property type="component" value="Unassembled WGS sequence"/>
</dbReference>
<dbReference type="InterPro" id="IPR021858">
    <property type="entry name" value="Fun_TF"/>
</dbReference>
<dbReference type="OrthoDB" id="194358at2759"/>
<dbReference type="Pfam" id="PF11951">
    <property type="entry name" value="Fungal_trans_2"/>
    <property type="match status" value="1"/>
</dbReference>
<evidence type="ECO:0000313" key="2">
    <source>
        <dbReference type="Proteomes" id="UP000250140"/>
    </source>
</evidence>
<dbReference type="PANTHER" id="PTHR38111:SF2">
    <property type="entry name" value="FINGER DOMAIN PROTEIN, PUTATIVE (AFU_ORTHOLOGUE AFUA_1G01560)-RELATED"/>
    <property type="match status" value="1"/>
</dbReference>
<reference evidence="1 2" key="1">
    <citation type="journal article" date="2016" name="Nat. Commun.">
        <title>Ectomycorrhizal ecology is imprinted in the genome of the dominant symbiotic fungus Cenococcum geophilum.</title>
        <authorList>
            <consortium name="DOE Joint Genome Institute"/>
            <person name="Peter M."/>
            <person name="Kohler A."/>
            <person name="Ohm R.A."/>
            <person name="Kuo A."/>
            <person name="Krutzmann J."/>
            <person name="Morin E."/>
            <person name="Arend M."/>
            <person name="Barry K.W."/>
            <person name="Binder M."/>
            <person name="Choi C."/>
            <person name="Clum A."/>
            <person name="Copeland A."/>
            <person name="Grisel N."/>
            <person name="Haridas S."/>
            <person name="Kipfer T."/>
            <person name="LaButti K."/>
            <person name="Lindquist E."/>
            <person name="Lipzen A."/>
            <person name="Maire R."/>
            <person name="Meier B."/>
            <person name="Mihaltcheva S."/>
            <person name="Molinier V."/>
            <person name="Murat C."/>
            <person name="Poggeler S."/>
            <person name="Quandt C.A."/>
            <person name="Sperisen C."/>
            <person name="Tritt A."/>
            <person name="Tisserant E."/>
            <person name="Crous P.W."/>
            <person name="Henrissat B."/>
            <person name="Nehls U."/>
            <person name="Egli S."/>
            <person name="Spatafora J.W."/>
            <person name="Grigoriev I.V."/>
            <person name="Martin F.M."/>
        </authorList>
    </citation>
    <scope>NUCLEOTIDE SEQUENCE [LARGE SCALE GENOMIC DNA]</scope>
    <source>
        <strain evidence="1 2">CBS 207.34</strain>
    </source>
</reference>
<keyword evidence="2" id="KW-1185">Reference proteome</keyword>
<dbReference type="PANTHER" id="PTHR38111">
    <property type="entry name" value="ZN(2)-C6 FUNGAL-TYPE DOMAIN-CONTAINING PROTEIN-RELATED"/>
    <property type="match status" value="1"/>
</dbReference>
<organism evidence="1 2">
    <name type="scientific">Glonium stellatum</name>
    <dbReference type="NCBI Taxonomy" id="574774"/>
    <lineage>
        <taxon>Eukaryota</taxon>
        <taxon>Fungi</taxon>
        <taxon>Dikarya</taxon>
        <taxon>Ascomycota</taxon>
        <taxon>Pezizomycotina</taxon>
        <taxon>Dothideomycetes</taxon>
        <taxon>Pleosporomycetidae</taxon>
        <taxon>Gloniales</taxon>
        <taxon>Gloniaceae</taxon>
        <taxon>Glonium</taxon>
    </lineage>
</organism>
<sequence>MKPCAYCIRTNQVCDRASGSAQQPRAVVFAPPQLGAAAPKSNSGFIRNGLTTPTSLCRLEIWTNHTDQLVSQFFSAFLTVNDLTGRSWKGLDSHIYDLLHVSSALRDIVIALAALNNSRMPHSTQASEGHIALKQRALISYSRSIRDVKGMLMSPVQLEESWESAIWVTFFLGIFELMFETSESNWEKHFLYGTSHLLRLKGPTACREGTRKKLFLTLRIFEISRALIYTDSSFLYEPDWMSLTQMLSEEAGNAWDPKEAMYDLMVCCSNLCIKALRYIQTQDPRDPFVGLSIATEGARMRQCLSEWHQRAQLHLFHRQPLKNVELLLSMIYYSALSIYISGIYDYRLSSFPLPATSLPILSRYHIQEHLSSIIKLTNLALEDTNLMGLLFLFPLRVAAARVQTAQDRAQVMGLLRRVRKKGFAILEVFEVEVCGLWEAQ</sequence>
<dbReference type="InterPro" id="IPR053178">
    <property type="entry name" value="Osmoadaptation_assoc"/>
</dbReference>
<proteinExistence type="predicted"/>
<name>A0A8E2F9E8_9PEZI</name>
<protein>
    <submittedName>
        <fullName evidence="1">Uncharacterized protein</fullName>
    </submittedName>
</protein>
<accession>A0A8E2F9E8</accession>
<dbReference type="EMBL" id="KV748790">
    <property type="protein sequence ID" value="OCL13062.1"/>
    <property type="molecule type" value="Genomic_DNA"/>
</dbReference>